<dbReference type="AlphaFoldDB" id="A0A644YC57"/>
<reference evidence="1" key="1">
    <citation type="submission" date="2019-08" db="EMBL/GenBank/DDBJ databases">
        <authorList>
            <person name="Kucharzyk K."/>
            <person name="Murdoch R.W."/>
            <person name="Higgins S."/>
            <person name="Loffler F."/>
        </authorList>
    </citation>
    <scope>NUCLEOTIDE SEQUENCE</scope>
</reference>
<comment type="caution">
    <text evidence="1">The sequence shown here is derived from an EMBL/GenBank/DDBJ whole genome shotgun (WGS) entry which is preliminary data.</text>
</comment>
<protein>
    <submittedName>
        <fullName evidence="1">Uncharacterized protein</fullName>
    </submittedName>
</protein>
<proteinExistence type="predicted"/>
<accession>A0A644YC57</accession>
<dbReference type="EMBL" id="VSSQ01004659">
    <property type="protein sequence ID" value="MPM26146.1"/>
    <property type="molecule type" value="Genomic_DNA"/>
</dbReference>
<organism evidence="1">
    <name type="scientific">bioreactor metagenome</name>
    <dbReference type="NCBI Taxonomy" id="1076179"/>
    <lineage>
        <taxon>unclassified sequences</taxon>
        <taxon>metagenomes</taxon>
        <taxon>ecological metagenomes</taxon>
    </lineage>
</organism>
<name>A0A644YC57_9ZZZZ</name>
<evidence type="ECO:0000313" key="1">
    <source>
        <dbReference type="EMBL" id="MPM26146.1"/>
    </source>
</evidence>
<gene>
    <name evidence="1" type="ORF">SDC9_72647</name>
</gene>
<sequence length="89" mass="9635">MGSYLLEPMRIGLSPDEASQIDALLTHPDRSTICLPCPIQYLVENLLVLLVRPDPIRIGGVGVTIDGDEMNATVLEVSIVTVHQGVELL</sequence>